<evidence type="ECO:0000259" key="4">
    <source>
        <dbReference type="Pfam" id="PF05191"/>
    </source>
</evidence>
<keyword evidence="1 5" id="KW-0808">Transferase</keyword>
<proteinExistence type="inferred from homology"/>
<dbReference type="Pfam" id="PF00406">
    <property type="entry name" value="ADK"/>
    <property type="match status" value="1"/>
</dbReference>
<dbReference type="InterPro" id="IPR027417">
    <property type="entry name" value="P-loop_NTPase"/>
</dbReference>
<dbReference type="GO" id="GO:0004017">
    <property type="term" value="F:AMP kinase activity"/>
    <property type="evidence" value="ECO:0007669"/>
    <property type="project" value="UniProtKB-EC"/>
</dbReference>
<reference evidence="5" key="1">
    <citation type="submission" date="2018-06" db="EMBL/GenBank/DDBJ databases">
        <authorList>
            <person name="Zhirakovskaya E."/>
        </authorList>
    </citation>
    <scope>NUCLEOTIDE SEQUENCE</scope>
</reference>
<dbReference type="GO" id="GO:0005524">
    <property type="term" value="F:ATP binding"/>
    <property type="evidence" value="ECO:0007669"/>
    <property type="project" value="InterPro"/>
</dbReference>
<dbReference type="PRINTS" id="PR00094">
    <property type="entry name" value="ADENYLTKNASE"/>
</dbReference>
<evidence type="ECO:0000256" key="2">
    <source>
        <dbReference type="ARBA" id="ARBA00022741"/>
    </source>
</evidence>
<dbReference type="CDD" id="cd01428">
    <property type="entry name" value="ADK"/>
    <property type="match status" value="1"/>
</dbReference>
<dbReference type="NCBIfam" id="NF001380">
    <property type="entry name" value="PRK00279.1-2"/>
    <property type="match status" value="1"/>
</dbReference>
<evidence type="ECO:0000313" key="5">
    <source>
        <dbReference type="EMBL" id="VAV88672.1"/>
    </source>
</evidence>
<dbReference type="NCBIfam" id="TIGR01351">
    <property type="entry name" value="adk"/>
    <property type="match status" value="1"/>
</dbReference>
<dbReference type="Pfam" id="PF05191">
    <property type="entry name" value="ADK_lid"/>
    <property type="match status" value="1"/>
</dbReference>
<keyword evidence="3 5" id="KW-0418">Kinase</keyword>
<dbReference type="EMBL" id="UOEC01000050">
    <property type="protein sequence ID" value="VAV88672.1"/>
    <property type="molecule type" value="Genomic_DNA"/>
</dbReference>
<gene>
    <name evidence="5" type="ORF">MNBD_ALPHA08-2270</name>
</gene>
<keyword evidence="2" id="KW-0547">Nucleotide-binding</keyword>
<dbReference type="FunFam" id="3.40.50.300:FF:000106">
    <property type="entry name" value="Adenylate kinase mitochondrial"/>
    <property type="match status" value="1"/>
</dbReference>
<sequence length="220" mass="24345">MNIILLGPPGAGKGTQAKRLVESRGLLHLSTGDMLRAAAKNCTACGLEAKKLMDRGELVSDFVVMEIVSERLDERDAREGFILDGVPRNVIQAQMLDEALAEKNMNIDMVVEIVADDEALVERIGGRFACAKCGKGYHKKFKKPLVEGVCDKCGSTEFSVRADDTPDTVRNRLKIYHAWTEPVVQYYEKVGILRKVDGMANIDDVAKQIAEHIESVKKRV</sequence>
<dbReference type="HAMAP" id="MF_00235">
    <property type="entry name" value="Adenylate_kinase_Adk"/>
    <property type="match status" value="1"/>
</dbReference>
<accession>A0A3B0R869</accession>
<dbReference type="EC" id="2.7.4.3" evidence="5"/>
<dbReference type="InterPro" id="IPR006259">
    <property type="entry name" value="Adenyl_kin_sub"/>
</dbReference>
<feature type="domain" description="Adenylate kinase active site lid" evidence="4">
    <location>
        <begin position="127"/>
        <end position="163"/>
    </location>
</feature>
<evidence type="ECO:0000256" key="1">
    <source>
        <dbReference type="ARBA" id="ARBA00022679"/>
    </source>
</evidence>
<dbReference type="NCBIfam" id="NF011100">
    <property type="entry name" value="PRK14527.1"/>
    <property type="match status" value="1"/>
</dbReference>
<dbReference type="InterPro" id="IPR007862">
    <property type="entry name" value="Adenylate_kinase_lid-dom"/>
</dbReference>
<dbReference type="InterPro" id="IPR000850">
    <property type="entry name" value="Adenylat/UMP-CMP_kin"/>
</dbReference>
<protein>
    <submittedName>
        <fullName evidence="5">Adenylate kinase</fullName>
        <ecNumber evidence="5">2.7.4.3</ecNumber>
    </submittedName>
</protein>
<dbReference type="PANTHER" id="PTHR23359">
    <property type="entry name" value="NUCLEOTIDE KINASE"/>
    <property type="match status" value="1"/>
</dbReference>
<dbReference type="AlphaFoldDB" id="A0A3B0R869"/>
<dbReference type="SUPFAM" id="SSF52540">
    <property type="entry name" value="P-loop containing nucleoside triphosphate hydrolases"/>
    <property type="match status" value="1"/>
</dbReference>
<name>A0A3B0R869_9ZZZZ</name>
<organism evidence="5">
    <name type="scientific">hydrothermal vent metagenome</name>
    <dbReference type="NCBI Taxonomy" id="652676"/>
    <lineage>
        <taxon>unclassified sequences</taxon>
        <taxon>metagenomes</taxon>
        <taxon>ecological metagenomes</taxon>
    </lineage>
</organism>
<evidence type="ECO:0000256" key="3">
    <source>
        <dbReference type="ARBA" id="ARBA00022777"/>
    </source>
</evidence>
<dbReference type="NCBIfam" id="NF001381">
    <property type="entry name" value="PRK00279.1-3"/>
    <property type="match status" value="1"/>
</dbReference>
<dbReference type="Gene3D" id="3.40.50.300">
    <property type="entry name" value="P-loop containing nucleotide triphosphate hydrolases"/>
    <property type="match status" value="1"/>
</dbReference>